<evidence type="ECO:0000313" key="3">
    <source>
        <dbReference type="EMBL" id="GGL08006.1"/>
    </source>
</evidence>
<evidence type="ECO:0000256" key="1">
    <source>
        <dbReference type="SAM" id="MobiDB-lite"/>
    </source>
</evidence>
<sequence length="236" mass="26068">MAPCAQGGHRTSLPTARTAPLTAPPHTRPTAASRPSRRPTPAARTPPTRGLYPSQFRYLFAYIPAAVGYGVIVFDKWAWRWPVIHRFTGRPWVTGTWRVVLSPSPESRIPEGGNRGPIITYMTVEQTFWSLHATLRTKESTSRSSNATIGSPENSGTAEIGFLYDNTPRAEHQHRSPRHEGACRISVTGLNPRAAAGHYYTSRFTAGDMDFTLINRSTDYCTFAEAQAADPEHTTS</sequence>
<dbReference type="AlphaFoldDB" id="A0A917VRV3"/>
<keyword evidence="4" id="KW-1185">Reference proteome</keyword>
<dbReference type="Pfam" id="PF18153">
    <property type="entry name" value="Cap15_CD_rec"/>
    <property type="match status" value="1"/>
</dbReference>
<proteinExistence type="predicted"/>
<feature type="region of interest" description="Disordered" evidence="1">
    <location>
        <begin position="1"/>
        <end position="48"/>
    </location>
</feature>
<comment type="caution">
    <text evidence="3">The sequence shown here is derived from an EMBL/GenBank/DDBJ whole genome shotgun (WGS) entry which is preliminary data.</text>
</comment>
<dbReference type="Proteomes" id="UP000637788">
    <property type="component" value="Unassembled WGS sequence"/>
</dbReference>
<dbReference type="InterPro" id="IPR041208">
    <property type="entry name" value="Cap15"/>
</dbReference>
<evidence type="ECO:0000313" key="4">
    <source>
        <dbReference type="Proteomes" id="UP000637788"/>
    </source>
</evidence>
<feature type="region of interest" description="Disordered" evidence="1">
    <location>
        <begin position="140"/>
        <end position="160"/>
    </location>
</feature>
<name>A0A917VRV3_9ACTN</name>
<reference evidence="3" key="2">
    <citation type="submission" date="2020-09" db="EMBL/GenBank/DDBJ databases">
        <authorList>
            <person name="Sun Q."/>
            <person name="Ohkuma M."/>
        </authorList>
    </citation>
    <scope>NUCLEOTIDE SEQUENCE</scope>
    <source>
        <strain evidence="3">JCM 3035</strain>
    </source>
</reference>
<dbReference type="EMBL" id="BMPQ01000035">
    <property type="protein sequence ID" value="GGL08006.1"/>
    <property type="molecule type" value="Genomic_DNA"/>
</dbReference>
<protein>
    <recommendedName>
        <fullName evidence="2">CD-NTase-associated protein 15 domain-containing protein</fullName>
    </recommendedName>
</protein>
<gene>
    <name evidence="3" type="ORF">GCM10010094_80990</name>
</gene>
<dbReference type="RefSeq" id="WP_189326731.1">
    <property type="nucleotide sequence ID" value="NZ_BMPQ01000035.1"/>
</dbReference>
<feature type="compositionally biased region" description="Low complexity" evidence="1">
    <location>
        <begin position="28"/>
        <end position="48"/>
    </location>
</feature>
<feature type="domain" description="CD-NTase-associated protein 15" evidence="2">
    <location>
        <begin position="111"/>
        <end position="212"/>
    </location>
</feature>
<evidence type="ECO:0000259" key="2">
    <source>
        <dbReference type="Pfam" id="PF18153"/>
    </source>
</evidence>
<reference evidence="3" key="1">
    <citation type="journal article" date="2014" name="Int. J. Syst. Evol. Microbiol.">
        <title>Complete genome sequence of Corynebacterium casei LMG S-19264T (=DSM 44701T), isolated from a smear-ripened cheese.</title>
        <authorList>
            <consortium name="US DOE Joint Genome Institute (JGI-PGF)"/>
            <person name="Walter F."/>
            <person name="Albersmeier A."/>
            <person name="Kalinowski J."/>
            <person name="Ruckert C."/>
        </authorList>
    </citation>
    <scope>NUCLEOTIDE SEQUENCE</scope>
    <source>
        <strain evidence="3">JCM 3035</strain>
    </source>
</reference>
<accession>A0A917VRV3</accession>
<feature type="compositionally biased region" description="Polar residues" evidence="1">
    <location>
        <begin position="142"/>
        <end position="157"/>
    </location>
</feature>
<feature type="compositionally biased region" description="Low complexity" evidence="1">
    <location>
        <begin position="11"/>
        <end position="21"/>
    </location>
</feature>
<organism evidence="3 4">
    <name type="scientific">Streptomyces flaveus</name>
    <dbReference type="NCBI Taxonomy" id="66370"/>
    <lineage>
        <taxon>Bacteria</taxon>
        <taxon>Bacillati</taxon>
        <taxon>Actinomycetota</taxon>
        <taxon>Actinomycetes</taxon>
        <taxon>Kitasatosporales</taxon>
        <taxon>Streptomycetaceae</taxon>
        <taxon>Streptomyces</taxon>
        <taxon>Streptomyces aurantiacus group</taxon>
    </lineage>
</organism>